<dbReference type="Gene3D" id="3.40.630.30">
    <property type="match status" value="1"/>
</dbReference>
<accession>A0ABU0FJ86</accession>
<dbReference type="InterPro" id="IPR000182">
    <property type="entry name" value="GNAT_dom"/>
</dbReference>
<keyword evidence="2" id="KW-0012">Acyltransferase</keyword>
<evidence type="ECO:0000256" key="2">
    <source>
        <dbReference type="ARBA" id="ARBA00023315"/>
    </source>
</evidence>
<proteinExistence type="predicted"/>
<evidence type="ECO:0000256" key="1">
    <source>
        <dbReference type="ARBA" id="ARBA00022679"/>
    </source>
</evidence>
<dbReference type="Pfam" id="PF00583">
    <property type="entry name" value="Acetyltransf_1"/>
    <property type="match status" value="1"/>
</dbReference>
<dbReference type="RefSeq" id="WP_307432191.1">
    <property type="nucleotide sequence ID" value="NZ_JAUSVK010000001.1"/>
</dbReference>
<sequence length="158" mass="16805">MCSSSDPSLLVRPGGEADLPAVLALYGQPDFNGDNILSLDEAKAKLARFAAYPDYTLYVAERDGTVVGTFCLMIIDNIARRGRFSGLIEAVVVASGRQGEGLGKAMLRRAIAMAGEKGCYKVALSSGFKTANAHAFYDSLGFERHGISFLLPLPEPSA</sequence>
<dbReference type="PANTHER" id="PTHR43877">
    <property type="entry name" value="AMINOALKYLPHOSPHONATE N-ACETYLTRANSFERASE-RELATED-RELATED"/>
    <property type="match status" value="1"/>
</dbReference>
<protein>
    <submittedName>
        <fullName evidence="4">GNAT superfamily N-acetyltransferase</fullName>
    </submittedName>
</protein>
<dbReference type="PROSITE" id="PS51186">
    <property type="entry name" value="GNAT"/>
    <property type="match status" value="1"/>
</dbReference>
<evidence type="ECO:0000313" key="4">
    <source>
        <dbReference type="EMBL" id="MDQ0394677.1"/>
    </source>
</evidence>
<reference evidence="4 5" key="1">
    <citation type="submission" date="2023-07" db="EMBL/GenBank/DDBJ databases">
        <title>Genomic Encyclopedia of Type Strains, Phase IV (KMG-IV): sequencing the most valuable type-strain genomes for metagenomic binning, comparative biology and taxonomic classification.</title>
        <authorList>
            <person name="Goeker M."/>
        </authorList>
    </citation>
    <scope>NUCLEOTIDE SEQUENCE [LARGE SCALE GENOMIC DNA]</scope>
    <source>
        <strain evidence="4 5">DSM 5896</strain>
    </source>
</reference>
<dbReference type="PANTHER" id="PTHR43877:SF1">
    <property type="entry name" value="ACETYLTRANSFERASE"/>
    <property type="match status" value="1"/>
</dbReference>
<dbReference type="InterPro" id="IPR016181">
    <property type="entry name" value="Acyl_CoA_acyltransferase"/>
</dbReference>
<dbReference type="CDD" id="cd04301">
    <property type="entry name" value="NAT_SF"/>
    <property type="match status" value="1"/>
</dbReference>
<evidence type="ECO:0000313" key="5">
    <source>
        <dbReference type="Proteomes" id="UP001237448"/>
    </source>
</evidence>
<dbReference type="Proteomes" id="UP001237448">
    <property type="component" value="Unassembled WGS sequence"/>
</dbReference>
<evidence type="ECO:0000259" key="3">
    <source>
        <dbReference type="PROSITE" id="PS51186"/>
    </source>
</evidence>
<keyword evidence="1" id="KW-0808">Transferase</keyword>
<name>A0ABU0FJ86_9HYPH</name>
<organism evidence="4 5">
    <name type="scientific">Labrys monachus</name>
    <dbReference type="NCBI Taxonomy" id="217067"/>
    <lineage>
        <taxon>Bacteria</taxon>
        <taxon>Pseudomonadati</taxon>
        <taxon>Pseudomonadota</taxon>
        <taxon>Alphaproteobacteria</taxon>
        <taxon>Hyphomicrobiales</taxon>
        <taxon>Xanthobacteraceae</taxon>
        <taxon>Labrys</taxon>
    </lineage>
</organism>
<dbReference type="EMBL" id="JAUSVK010000001">
    <property type="protein sequence ID" value="MDQ0394677.1"/>
    <property type="molecule type" value="Genomic_DNA"/>
</dbReference>
<dbReference type="InterPro" id="IPR050832">
    <property type="entry name" value="Bact_Acetyltransf"/>
</dbReference>
<gene>
    <name evidence="4" type="ORF">J3R73_004469</name>
</gene>
<comment type="caution">
    <text evidence="4">The sequence shown here is derived from an EMBL/GenBank/DDBJ whole genome shotgun (WGS) entry which is preliminary data.</text>
</comment>
<feature type="domain" description="N-acetyltransferase" evidence="3">
    <location>
        <begin position="9"/>
        <end position="158"/>
    </location>
</feature>
<keyword evidence="5" id="KW-1185">Reference proteome</keyword>
<dbReference type="SUPFAM" id="SSF55729">
    <property type="entry name" value="Acyl-CoA N-acyltransferases (Nat)"/>
    <property type="match status" value="1"/>
</dbReference>